<protein>
    <recommendedName>
        <fullName evidence="5">MORN repeat protein</fullName>
    </recommendedName>
</protein>
<dbReference type="Proteomes" id="UP001597526">
    <property type="component" value="Unassembled WGS sequence"/>
</dbReference>
<feature type="signal peptide" evidence="2">
    <location>
        <begin position="1"/>
        <end position="20"/>
    </location>
</feature>
<evidence type="ECO:0008006" key="5">
    <source>
        <dbReference type="Google" id="ProtNLM"/>
    </source>
</evidence>
<dbReference type="SUPFAM" id="SSF82185">
    <property type="entry name" value="Histone H3 K4-specific methyltransferase SET7/9 N-terminal domain"/>
    <property type="match status" value="1"/>
</dbReference>
<dbReference type="InterPro" id="IPR003409">
    <property type="entry name" value="MORN"/>
</dbReference>
<reference evidence="4" key="1">
    <citation type="journal article" date="2019" name="Int. J. Syst. Evol. Microbiol.">
        <title>The Global Catalogue of Microorganisms (GCM) 10K type strain sequencing project: providing services to taxonomists for standard genome sequencing and annotation.</title>
        <authorList>
            <consortium name="The Broad Institute Genomics Platform"/>
            <consortium name="The Broad Institute Genome Sequencing Center for Infectious Disease"/>
            <person name="Wu L."/>
            <person name="Ma J."/>
        </authorList>
    </citation>
    <scope>NUCLEOTIDE SEQUENCE [LARGE SCALE GENOMIC DNA]</scope>
    <source>
        <strain evidence="4">KCTC 52368</strain>
    </source>
</reference>
<proteinExistence type="predicted"/>
<keyword evidence="4" id="KW-1185">Reference proteome</keyword>
<dbReference type="EMBL" id="JBHULB010000005">
    <property type="protein sequence ID" value="MFD2585510.1"/>
    <property type="molecule type" value="Genomic_DNA"/>
</dbReference>
<dbReference type="RefSeq" id="WP_377764908.1">
    <property type="nucleotide sequence ID" value="NZ_JBHULB010000005.1"/>
</dbReference>
<comment type="caution">
    <text evidence="3">The sequence shown here is derived from an EMBL/GenBank/DDBJ whole genome shotgun (WGS) entry which is preliminary data.</text>
</comment>
<evidence type="ECO:0000313" key="4">
    <source>
        <dbReference type="Proteomes" id="UP001597526"/>
    </source>
</evidence>
<keyword evidence="2" id="KW-0732">Signal</keyword>
<dbReference type="Gene3D" id="2.20.110.10">
    <property type="entry name" value="Histone H3 K4-specific methyltransferase SET7/9 N-terminal domain"/>
    <property type="match status" value="2"/>
</dbReference>
<dbReference type="SMART" id="SM00698">
    <property type="entry name" value="MORN"/>
    <property type="match status" value="2"/>
</dbReference>
<organism evidence="3 4">
    <name type="scientific">Croceitalea marina</name>
    <dbReference type="NCBI Taxonomy" id="1775166"/>
    <lineage>
        <taxon>Bacteria</taxon>
        <taxon>Pseudomonadati</taxon>
        <taxon>Bacteroidota</taxon>
        <taxon>Flavobacteriia</taxon>
        <taxon>Flavobacteriales</taxon>
        <taxon>Flavobacteriaceae</taxon>
        <taxon>Croceitalea</taxon>
    </lineage>
</organism>
<dbReference type="PANTHER" id="PTHR23084">
    <property type="entry name" value="PHOSPHATIDYLINOSITOL-4-PHOSPHATE 5-KINASE RELATED"/>
    <property type="match status" value="1"/>
</dbReference>
<evidence type="ECO:0000256" key="1">
    <source>
        <dbReference type="ARBA" id="ARBA00022737"/>
    </source>
</evidence>
<evidence type="ECO:0000313" key="3">
    <source>
        <dbReference type="EMBL" id="MFD2585510.1"/>
    </source>
</evidence>
<keyword evidence="1" id="KW-0677">Repeat</keyword>
<name>A0ABW5MT15_9FLAO</name>
<dbReference type="PANTHER" id="PTHR23084:SF263">
    <property type="entry name" value="MORN REPEAT-CONTAINING PROTEIN 1"/>
    <property type="match status" value="1"/>
</dbReference>
<feature type="chain" id="PRO_5045772993" description="MORN repeat protein" evidence="2">
    <location>
        <begin position="21"/>
        <end position="154"/>
    </location>
</feature>
<accession>A0ABW5MT15</accession>
<sequence length="154" mass="17195">MKKILLITLISFGFAFNVQSQEFNNIPTSPDFELLADGWYKFQLEGTLFDVELKAGKLVKGNITWFDGSSYSGNLSGTQLSGKGTYVWPDKSRYEGAFKKHQRHGKGSLIAADGTKWSGKWKANKKNGKGKIFDVHGQVLEEGVWESDQLIADK</sequence>
<gene>
    <name evidence="3" type="ORF">ACFSQJ_01135</name>
</gene>
<dbReference type="Pfam" id="PF02493">
    <property type="entry name" value="MORN"/>
    <property type="match status" value="3"/>
</dbReference>
<evidence type="ECO:0000256" key="2">
    <source>
        <dbReference type="SAM" id="SignalP"/>
    </source>
</evidence>